<gene>
    <name evidence="2" type="ORF">HDK90DRAFT_205975</name>
</gene>
<evidence type="ECO:0000313" key="3">
    <source>
        <dbReference type="Proteomes" id="UP001492380"/>
    </source>
</evidence>
<keyword evidence="1" id="KW-0812">Transmembrane</keyword>
<evidence type="ECO:0000313" key="2">
    <source>
        <dbReference type="EMBL" id="KAK8237852.1"/>
    </source>
</evidence>
<protein>
    <recommendedName>
        <fullName evidence="4">Secreted protein</fullName>
    </recommendedName>
</protein>
<keyword evidence="1" id="KW-1133">Transmembrane helix</keyword>
<organism evidence="2 3">
    <name type="scientific">Phyllosticta capitalensis</name>
    <dbReference type="NCBI Taxonomy" id="121624"/>
    <lineage>
        <taxon>Eukaryota</taxon>
        <taxon>Fungi</taxon>
        <taxon>Dikarya</taxon>
        <taxon>Ascomycota</taxon>
        <taxon>Pezizomycotina</taxon>
        <taxon>Dothideomycetes</taxon>
        <taxon>Dothideomycetes incertae sedis</taxon>
        <taxon>Botryosphaeriales</taxon>
        <taxon>Phyllostictaceae</taxon>
        <taxon>Phyllosticta</taxon>
    </lineage>
</organism>
<name>A0ABR1YT38_9PEZI</name>
<evidence type="ECO:0000256" key="1">
    <source>
        <dbReference type="SAM" id="Phobius"/>
    </source>
</evidence>
<reference evidence="2 3" key="1">
    <citation type="submission" date="2024-04" db="EMBL/GenBank/DDBJ databases">
        <title>Phyllosticta paracitricarpa is synonymous to the EU quarantine fungus P. citricarpa based on phylogenomic analyses.</title>
        <authorList>
            <consortium name="Lawrence Berkeley National Laboratory"/>
            <person name="Van Ingen-Buijs V.A."/>
            <person name="Van Westerhoven A.C."/>
            <person name="Haridas S."/>
            <person name="Skiadas P."/>
            <person name="Martin F."/>
            <person name="Groenewald J.Z."/>
            <person name="Crous P.W."/>
            <person name="Seidl M.F."/>
        </authorList>
    </citation>
    <scope>NUCLEOTIDE SEQUENCE [LARGE SCALE GENOMIC DNA]</scope>
    <source>
        <strain evidence="2 3">CBS 123374</strain>
    </source>
</reference>
<keyword evidence="3" id="KW-1185">Reference proteome</keyword>
<accession>A0ABR1YT38</accession>
<evidence type="ECO:0008006" key="4">
    <source>
        <dbReference type="Google" id="ProtNLM"/>
    </source>
</evidence>
<dbReference type="Proteomes" id="UP001492380">
    <property type="component" value="Unassembled WGS sequence"/>
</dbReference>
<comment type="caution">
    <text evidence="2">The sequence shown here is derived from an EMBL/GenBank/DDBJ whole genome shotgun (WGS) entry which is preliminary data.</text>
</comment>
<keyword evidence="1" id="KW-0472">Membrane</keyword>
<sequence length="98" mass="10795">MVLRRKSPLFDVILFDALALPLGNLVHALPSLRLCSACRMRGLLAPIICAFYCVISGSKLILAFGYEVRETTRQAAEDHAPNTSLVSLPNVLIRKRST</sequence>
<dbReference type="EMBL" id="JBBWRZ010000004">
    <property type="protein sequence ID" value="KAK8237852.1"/>
    <property type="molecule type" value="Genomic_DNA"/>
</dbReference>
<feature type="transmembrane region" description="Helical" evidence="1">
    <location>
        <begin position="44"/>
        <end position="66"/>
    </location>
</feature>
<proteinExistence type="predicted"/>